<accession>A0A914VZQ6</accession>
<dbReference type="AlphaFoldDB" id="A0A914VZQ6"/>
<evidence type="ECO:0000313" key="3">
    <source>
        <dbReference type="WBParaSite" id="PSAMB.scaffold2813size21131.g19229.t1"/>
    </source>
</evidence>
<evidence type="ECO:0000313" key="2">
    <source>
        <dbReference type="Proteomes" id="UP000887566"/>
    </source>
</evidence>
<organism evidence="2 3">
    <name type="scientific">Plectus sambesii</name>
    <dbReference type="NCBI Taxonomy" id="2011161"/>
    <lineage>
        <taxon>Eukaryota</taxon>
        <taxon>Metazoa</taxon>
        <taxon>Ecdysozoa</taxon>
        <taxon>Nematoda</taxon>
        <taxon>Chromadorea</taxon>
        <taxon>Plectida</taxon>
        <taxon>Plectina</taxon>
        <taxon>Plectoidea</taxon>
        <taxon>Plectidae</taxon>
        <taxon>Plectus</taxon>
    </lineage>
</organism>
<protein>
    <submittedName>
        <fullName evidence="3">Uncharacterized protein</fullName>
    </submittedName>
</protein>
<name>A0A914VZQ6_9BILA</name>
<evidence type="ECO:0000256" key="1">
    <source>
        <dbReference type="SAM" id="MobiDB-lite"/>
    </source>
</evidence>
<feature type="region of interest" description="Disordered" evidence="1">
    <location>
        <begin position="1"/>
        <end position="22"/>
    </location>
</feature>
<proteinExistence type="predicted"/>
<dbReference type="WBParaSite" id="PSAMB.scaffold2813size21131.g19229.t1">
    <property type="protein sequence ID" value="PSAMB.scaffold2813size21131.g19229.t1"/>
    <property type="gene ID" value="PSAMB.scaffold2813size21131.g19229"/>
</dbReference>
<reference evidence="3" key="1">
    <citation type="submission" date="2022-11" db="UniProtKB">
        <authorList>
            <consortium name="WormBaseParasite"/>
        </authorList>
    </citation>
    <scope>IDENTIFICATION</scope>
</reference>
<keyword evidence="2" id="KW-1185">Reference proteome</keyword>
<sequence>MKALESRELGETRRRRDGRRDAHLSRKLTLLRKRSSSRSDVHVEYMARRINWEGVSRPLALLAPGTERLRKEVVDKQFGSHKESDKAMTSSLVEL</sequence>
<dbReference type="Proteomes" id="UP000887566">
    <property type="component" value="Unplaced"/>
</dbReference>